<proteinExistence type="predicted"/>
<sequence>MNKSSHMDQIITKIHRQSQKNFHRSSPNLSITKTNNYHYSQLHQRLVSSVCSGLYSPNQSSVVSTIKEKIAKRIRQYNTSEDASSFQEFKNIKVLESSLTNECANYNEFTFSSFLQILDRMEQREQPLKIVLFSELKKSFLQLANKIQSDIDSLSQHVLNLIQELETKNQELKKQKCLIQLQHRTRSEDFQQILNTLRLKKKDQYKIIGFQKQNQYQDNVETCKVKHDLNEAVDEEQIKYSSDEDSFPFVDPSTLNQPIYKKGFSINLKPIKNKVLRGYQDEFMSQMNEFSESWRQQALIEKRF</sequence>
<keyword evidence="1" id="KW-0175">Coiled coil</keyword>
<dbReference type="OrthoDB" id="302114at2759"/>
<evidence type="ECO:0000256" key="1">
    <source>
        <dbReference type="SAM" id="Coils"/>
    </source>
</evidence>
<keyword evidence="3" id="KW-1185">Reference proteome</keyword>
<gene>
    <name evidence="2" type="ORF">PSON_ATCC_30995.1.T0090431</name>
</gene>
<dbReference type="Proteomes" id="UP000692954">
    <property type="component" value="Unassembled WGS sequence"/>
</dbReference>
<organism evidence="2 3">
    <name type="scientific">Paramecium sonneborni</name>
    <dbReference type="NCBI Taxonomy" id="65129"/>
    <lineage>
        <taxon>Eukaryota</taxon>
        <taxon>Sar</taxon>
        <taxon>Alveolata</taxon>
        <taxon>Ciliophora</taxon>
        <taxon>Intramacronucleata</taxon>
        <taxon>Oligohymenophorea</taxon>
        <taxon>Peniculida</taxon>
        <taxon>Parameciidae</taxon>
        <taxon>Paramecium</taxon>
    </lineage>
</organism>
<evidence type="ECO:0000313" key="2">
    <source>
        <dbReference type="EMBL" id="CAD8055809.1"/>
    </source>
</evidence>
<protein>
    <submittedName>
        <fullName evidence="2">Uncharacterized protein</fullName>
    </submittedName>
</protein>
<accession>A0A8S1KLA2</accession>
<feature type="coiled-coil region" evidence="1">
    <location>
        <begin position="151"/>
        <end position="178"/>
    </location>
</feature>
<dbReference type="AlphaFoldDB" id="A0A8S1KLA2"/>
<comment type="caution">
    <text evidence="2">The sequence shown here is derived from an EMBL/GenBank/DDBJ whole genome shotgun (WGS) entry which is preliminary data.</text>
</comment>
<evidence type="ECO:0000313" key="3">
    <source>
        <dbReference type="Proteomes" id="UP000692954"/>
    </source>
</evidence>
<name>A0A8S1KLA2_9CILI</name>
<reference evidence="2" key="1">
    <citation type="submission" date="2021-01" db="EMBL/GenBank/DDBJ databases">
        <authorList>
            <consortium name="Genoscope - CEA"/>
            <person name="William W."/>
        </authorList>
    </citation>
    <scope>NUCLEOTIDE SEQUENCE</scope>
</reference>
<dbReference type="EMBL" id="CAJJDN010000009">
    <property type="protein sequence ID" value="CAD8055809.1"/>
    <property type="molecule type" value="Genomic_DNA"/>
</dbReference>